<keyword evidence="2" id="KW-0560">Oxidoreductase</keyword>
<dbReference type="Pfam" id="PF01370">
    <property type="entry name" value="Epimerase"/>
    <property type="match status" value="1"/>
</dbReference>
<evidence type="ECO:0000256" key="2">
    <source>
        <dbReference type="ARBA" id="ARBA00023002"/>
    </source>
</evidence>
<evidence type="ECO:0000313" key="6">
    <source>
        <dbReference type="Proteomes" id="UP000029443"/>
    </source>
</evidence>
<dbReference type="EMBL" id="ARXU01000006">
    <property type="protein sequence ID" value="KGD61042.1"/>
    <property type="molecule type" value="Genomic_DNA"/>
</dbReference>
<sequence>MPSNTHTVMVTGASGYIAGWIVKYLLEAGHTVHATVRDPNKAKSVDHLKRIADAAPGTLKLFKADLLDAQSFDAPMQGCDILMHTASPFVLEGFTDANEALVRPAVEGTRNVLNAANRCDTLKRVVLTSSVASVYGDATDMKGKSAFTEADWNTTSSVDHNPYQYSKVAAEREAWKIHDGQEGSAESRWDLVTINPGMVYGPSLTNASNSASIGTLLDMGRGKLKTGVPALEYGMVDVREVAQAHLLGAFKPEAEGRYILVSQSVSMLDIAGILRKQFGKQYPFPMMKVPKPVVWAVGPFMGPVTRKFISRNVGYPLRFENSRSKTLGVNYRPAADTLKDHFDQVLEDGLVRRR</sequence>
<accession>A0ABR4WDI0</accession>
<dbReference type="SMART" id="SM00822">
    <property type="entry name" value="PKS_KR"/>
    <property type="match status" value="1"/>
</dbReference>
<reference evidence="5 6" key="1">
    <citation type="submission" date="2012-09" db="EMBL/GenBank/DDBJ databases">
        <title>Genome Sequence of alkane-degrading Bacterium Alcanivorax jadensis T9.</title>
        <authorList>
            <person name="Lai Q."/>
            <person name="Shao Z."/>
        </authorList>
    </citation>
    <scope>NUCLEOTIDE SEQUENCE [LARGE SCALE GENOMIC DNA]</scope>
    <source>
        <strain evidence="5 6">T9</strain>
    </source>
</reference>
<feature type="domain" description="Ketoreductase" evidence="4">
    <location>
        <begin position="6"/>
        <end position="180"/>
    </location>
</feature>
<dbReference type="Proteomes" id="UP000029443">
    <property type="component" value="Unassembled WGS sequence"/>
</dbReference>
<evidence type="ECO:0000313" key="5">
    <source>
        <dbReference type="EMBL" id="KGD61042.1"/>
    </source>
</evidence>
<dbReference type="InterPro" id="IPR036291">
    <property type="entry name" value="NAD(P)-bd_dom_sf"/>
</dbReference>
<name>A0ABR4WDI0_9GAMM</name>
<dbReference type="PANTHER" id="PTHR10366:SF564">
    <property type="entry name" value="STEROL-4-ALPHA-CARBOXYLATE 3-DEHYDROGENASE, DECARBOXYLATING"/>
    <property type="match status" value="1"/>
</dbReference>
<proteinExistence type="inferred from homology"/>
<dbReference type="InterPro" id="IPR050425">
    <property type="entry name" value="NAD(P)_dehydrat-like"/>
</dbReference>
<comment type="caution">
    <text evidence="5">The sequence shown here is derived from an EMBL/GenBank/DDBJ whole genome shotgun (WGS) entry which is preliminary data.</text>
</comment>
<comment type="similarity">
    <text evidence="3">Belongs to the NAD(P)-dependent epimerase/dehydratase family. Dihydroflavonol-4-reductase subfamily.</text>
</comment>
<organism evidence="5 6">
    <name type="scientific">Alcanivorax jadensis T9</name>
    <dbReference type="NCBI Taxonomy" id="1177181"/>
    <lineage>
        <taxon>Bacteria</taxon>
        <taxon>Pseudomonadati</taxon>
        <taxon>Pseudomonadota</taxon>
        <taxon>Gammaproteobacteria</taxon>
        <taxon>Oceanospirillales</taxon>
        <taxon>Alcanivoracaceae</taxon>
        <taxon>Alcanivorax</taxon>
    </lineage>
</organism>
<keyword evidence="6" id="KW-1185">Reference proteome</keyword>
<evidence type="ECO:0000256" key="3">
    <source>
        <dbReference type="ARBA" id="ARBA00023445"/>
    </source>
</evidence>
<protein>
    <submittedName>
        <fullName evidence="5">Dehydrogenase</fullName>
    </submittedName>
</protein>
<dbReference type="InterPro" id="IPR001509">
    <property type="entry name" value="Epimerase_deHydtase"/>
</dbReference>
<dbReference type="InterPro" id="IPR057326">
    <property type="entry name" value="KR_dom"/>
</dbReference>
<evidence type="ECO:0000256" key="1">
    <source>
        <dbReference type="ARBA" id="ARBA00006484"/>
    </source>
</evidence>
<comment type="similarity">
    <text evidence="1">Belongs to the short-chain dehydrogenases/reductases (SDR) family.</text>
</comment>
<dbReference type="Gene3D" id="3.40.50.720">
    <property type="entry name" value="NAD(P)-binding Rossmann-like Domain"/>
    <property type="match status" value="1"/>
</dbReference>
<gene>
    <name evidence="5" type="ORF">T9A_01902</name>
</gene>
<evidence type="ECO:0000259" key="4">
    <source>
        <dbReference type="SMART" id="SM00822"/>
    </source>
</evidence>
<dbReference type="SUPFAM" id="SSF51735">
    <property type="entry name" value="NAD(P)-binding Rossmann-fold domains"/>
    <property type="match status" value="1"/>
</dbReference>
<dbReference type="PANTHER" id="PTHR10366">
    <property type="entry name" value="NAD DEPENDENT EPIMERASE/DEHYDRATASE"/>
    <property type="match status" value="1"/>
</dbReference>
<dbReference type="RefSeq" id="WP_035247648.1">
    <property type="nucleotide sequence ID" value="NZ_ARXU01000006.1"/>
</dbReference>